<gene>
    <name evidence="1" type="ORF">FGF80_10085</name>
</gene>
<reference evidence="2" key="1">
    <citation type="submission" date="2019-05" db="EMBL/GenBank/DDBJ databases">
        <title>Complete Genome Sequence and Methylation Pattern of the Halophilic Archaeon Natrinema pallidum BOL6-1.</title>
        <authorList>
            <person name="DasSarma P."/>
            <person name="DasSarma B.P."/>
            <person name="DasSarma S.L."/>
            <person name="Martinez F.L."/>
            <person name="Guzman D."/>
            <person name="Roberts R.J."/>
            <person name="DasSarma S."/>
        </authorList>
    </citation>
    <scope>NUCLEOTIDE SEQUENCE [LARGE SCALE GENOMIC DNA]</scope>
    <source>
        <strain evidence="2">BOL6-1</strain>
    </source>
</reference>
<evidence type="ECO:0000313" key="1">
    <source>
        <dbReference type="EMBL" id="QCW03567.1"/>
    </source>
</evidence>
<evidence type="ECO:0000313" key="2">
    <source>
        <dbReference type="Proteomes" id="UP000307562"/>
    </source>
</evidence>
<sequence length="125" mass="13829">MRHRLETGLTDRVDIYRREKVDENEIGERIYGWAPVASDVPCQFDDESTEYVRGDTGEEVRTPATATFDGAISLEEGDRLEFSAGWHEVTGIDETVDHRRGTAVSVDAELQESDPLADADIVGGS</sequence>
<dbReference type="AlphaFoldDB" id="A0A4P9TFU4"/>
<protein>
    <recommendedName>
        <fullName evidence="3">Head-tail adaptor protein</fullName>
    </recommendedName>
</protein>
<proteinExistence type="predicted"/>
<keyword evidence="2" id="KW-1185">Reference proteome</keyword>
<dbReference type="GeneID" id="96156334"/>
<dbReference type="Proteomes" id="UP000307562">
    <property type="component" value="Chromosome"/>
</dbReference>
<organism evidence="1 2">
    <name type="scientific">Natrinema pallidum</name>
    <dbReference type="NCBI Taxonomy" id="69527"/>
    <lineage>
        <taxon>Archaea</taxon>
        <taxon>Methanobacteriati</taxon>
        <taxon>Methanobacteriota</taxon>
        <taxon>Stenosarchaea group</taxon>
        <taxon>Halobacteria</taxon>
        <taxon>Halobacteriales</taxon>
        <taxon>Natrialbaceae</taxon>
        <taxon>Natrinema</taxon>
    </lineage>
</organism>
<name>A0A4P9TFU4_9EURY</name>
<accession>A0A4P9TFU4</accession>
<dbReference type="RefSeq" id="WP_138653749.1">
    <property type="nucleotide sequence ID" value="NZ_CP040637.1"/>
</dbReference>
<evidence type="ECO:0008006" key="3">
    <source>
        <dbReference type="Google" id="ProtNLM"/>
    </source>
</evidence>
<dbReference type="EMBL" id="CP040637">
    <property type="protein sequence ID" value="QCW03567.1"/>
    <property type="molecule type" value="Genomic_DNA"/>
</dbReference>
<dbReference type="KEGG" id="npl:FGF80_10085"/>